<sequence length="172" mass="18470">MKPAVPLGPIVSSAHLAAGEMPALSEFEFGMIMVSHAFHRWTVRCAAAAGAPGLSPLENMILHTVYHRGRPKRMADIALVLNVEDTHLITYAVKKLETAGLVKGEKIGKEKAISVTKKGAEVVTRYHEIREALLIQGVKAFGTEAAILSRIATEMRALSGLYDQAARAAASL</sequence>
<dbReference type="RefSeq" id="WP_108177851.1">
    <property type="nucleotide sequence ID" value="NZ_JAIESU010000032.1"/>
</dbReference>
<evidence type="ECO:0000259" key="1">
    <source>
        <dbReference type="SMART" id="SM00347"/>
    </source>
</evidence>
<keyword evidence="3" id="KW-1185">Reference proteome</keyword>
<accession>A0A2T4Z2M3</accession>
<dbReference type="SMART" id="SM00347">
    <property type="entry name" value="HTH_MARR"/>
    <property type="match status" value="1"/>
</dbReference>
<dbReference type="EMBL" id="PZZL01000005">
    <property type="protein sequence ID" value="PTM55020.1"/>
    <property type="molecule type" value="Genomic_DNA"/>
</dbReference>
<dbReference type="Gene3D" id="1.10.10.10">
    <property type="entry name" value="Winged helix-like DNA-binding domain superfamily/Winged helix DNA-binding domain"/>
    <property type="match status" value="1"/>
</dbReference>
<proteinExistence type="predicted"/>
<dbReference type="SUPFAM" id="SSF46785">
    <property type="entry name" value="Winged helix' DNA-binding domain"/>
    <property type="match status" value="1"/>
</dbReference>
<protein>
    <submittedName>
        <fullName evidence="2">Putative MarR family transcription regulator</fullName>
    </submittedName>
</protein>
<dbReference type="OrthoDB" id="7504146at2"/>
<feature type="domain" description="HTH marR-type" evidence="1">
    <location>
        <begin position="47"/>
        <end position="156"/>
    </location>
</feature>
<dbReference type="AlphaFoldDB" id="A0A2T4Z2M3"/>
<evidence type="ECO:0000313" key="2">
    <source>
        <dbReference type="EMBL" id="PTM55020.1"/>
    </source>
</evidence>
<dbReference type="InterPro" id="IPR000835">
    <property type="entry name" value="HTH_MarR-typ"/>
</dbReference>
<reference evidence="2 3" key="1">
    <citation type="submission" date="2018-04" db="EMBL/GenBank/DDBJ databases">
        <title>Genomic Encyclopedia of Archaeal and Bacterial Type Strains, Phase II (KMG-II): from individual species to whole genera.</title>
        <authorList>
            <person name="Goeker M."/>
        </authorList>
    </citation>
    <scope>NUCLEOTIDE SEQUENCE [LARGE SCALE GENOMIC DNA]</scope>
    <source>
        <strain evidence="2 3">DSM 25521</strain>
    </source>
</reference>
<dbReference type="InterPro" id="IPR014601">
    <property type="entry name" value="Trans_reg_MarR_HTH"/>
</dbReference>
<comment type="caution">
    <text evidence="2">The sequence shown here is derived from an EMBL/GenBank/DDBJ whole genome shotgun (WGS) entry which is preliminary data.</text>
</comment>
<name>A0A2T4Z2M3_9HYPH</name>
<gene>
    <name evidence="2" type="ORF">C8P69_105170</name>
</gene>
<dbReference type="InterPro" id="IPR036390">
    <property type="entry name" value="WH_DNA-bd_sf"/>
</dbReference>
<evidence type="ECO:0000313" key="3">
    <source>
        <dbReference type="Proteomes" id="UP000241808"/>
    </source>
</evidence>
<dbReference type="Pfam" id="PF13463">
    <property type="entry name" value="HTH_27"/>
    <property type="match status" value="1"/>
</dbReference>
<dbReference type="GO" id="GO:0003700">
    <property type="term" value="F:DNA-binding transcription factor activity"/>
    <property type="evidence" value="ECO:0007669"/>
    <property type="project" value="InterPro"/>
</dbReference>
<organism evidence="2 3">
    <name type="scientific">Phreatobacter oligotrophus</name>
    <dbReference type="NCBI Taxonomy" id="1122261"/>
    <lineage>
        <taxon>Bacteria</taxon>
        <taxon>Pseudomonadati</taxon>
        <taxon>Pseudomonadota</taxon>
        <taxon>Alphaproteobacteria</taxon>
        <taxon>Hyphomicrobiales</taxon>
        <taxon>Phreatobacteraceae</taxon>
        <taxon>Phreatobacter</taxon>
    </lineage>
</organism>
<dbReference type="Proteomes" id="UP000241808">
    <property type="component" value="Unassembled WGS sequence"/>
</dbReference>
<dbReference type="InterPro" id="IPR036388">
    <property type="entry name" value="WH-like_DNA-bd_sf"/>
</dbReference>
<dbReference type="PIRSF" id="PIRSF036158">
    <property type="entry name" value="UCP036158_MarR"/>
    <property type="match status" value="1"/>
</dbReference>